<dbReference type="InterPro" id="IPR003726">
    <property type="entry name" value="HCY_dom"/>
</dbReference>
<dbReference type="AlphaFoldDB" id="A0A2L0EJD3"/>
<evidence type="ECO:0000256" key="4">
    <source>
        <dbReference type="PROSITE-ProRule" id="PRU00333"/>
    </source>
</evidence>
<dbReference type="PANTHER" id="PTHR11103:SF18">
    <property type="entry name" value="SLR1189 PROTEIN"/>
    <property type="match status" value="1"/>
</dbReference>
<feature type="binding site" evidence="3 4">
    <location>
        <position position="216"/>
    </location>
    <ligand>
        <name>Zn(2+)</name>
        <dbReference type="ChEBI" id="CHEBI:29105"/>
    </ligand>
</feature>
<evidence type="ECO:0000256" key="2">
    <source>
        <dbReference type="ARBA" id="ARBA00022679"/>
    </source>
</evidence>
<feature type="binding site" evidence="3 4">
    <location>
        <position position="281"/>
    </location>
    <ligand>
        <name>Zn(2+)</name>
        <dbReference type="ChEBI" id="CHEBI:29105"/>
    </ligand>
</feature>
<dbReference type="OrthoDB" id="9803687at2"/>
<sequence>MEDSPSSPSRSVDGARGIEGIAQGGLVILDGPLGTELAARGVATPAPLWSAAALVDARGCEAVRAIHREYTRAGATVHTANTFRTKRRQAGDAWAELAARAVALAREATSAGHRVAGSIAPLEDCYRPDLSPTGARAEHRELSRALAAAGVDLLLCETFPHVGEALVALEEAAATGVEAWVSFTPGPSADLLSPEDVGRAAREAASRGARAVLVNCAPATRTLEYVERLAASGVPFGAYANAGAADEGLGWAGGQDSASAARYAALARRWIEAGATIVGGCCGTGPAHIAALRVVVDEERARRAGRGARSSGA</sequence>
<evidence type="ECO:0000256" key="3">
    <source>
        <dbReference type="PIRSR" id="PIRSR037505-2"/>
    </source>
</evidence>
<dbReference type="PROSITE" id="PS50970">
    <property type="entry name" value="HCY"/>
    <property type="match status" value="1"/>
</dbReference>
<accession>A0A2L0EJD3</accession>
<dbReference type="SUPFAM" id="SSF82282">
    <property type="entry name" value="Homocysteine S-methyltransferase"/>
    <property type="match status" value="1"/>
</dbReference>
<dbReference type="InterPro" id="IPR036589">
    <property type="entry name" value="HCY_dom_sf"/>
</dbReference>
<dbReference type="EMBL" id="CP012673">
    <property type="protein sequence ID" value="AUX39374.1"/>
    <property type="molecule type" value="Genomic_DNA"/>
</dbReference>
<dbReference type="GO" id="GO:0008270">
    <property type="term" value="F:zinc ion binding"/>
    <property type="evidence" value="ECO:0007669"/>
    <property type="project" value="InterPro"/>
</dbReference>
<dbReference type="GO" id="GO:0032259">
    <property type="term" value="P:methylation"/>
    <property type="evidence" value="ECO:0007669"/>
    <property type="project" value="UniProtKB-KW"/>
</dbReference>
<organism evidence="6 7">
    <name type="scientific">Sorangium cellulosum</name>
    <name type="common">Polyangium cellulosum</name>
    <dbReference type="NCBI Taxonomy" id="56"/>
    <lineage>
        <taxon>Bacteria</taxon>
        <taxon>Pseudomonadati</taxon>
        <taxon>Myxococcota</taxon>
        <taxon>Polyangia</taxon>
        <taxon>Polyangiales</taxon>
        <taxon>Polyangiaceae</taxon>
        <taxon>Sorangium</taxon>
    </lineage>
</organism>
<dbReference type="PIRSF" id="PIRSF037505">
    <property type="entry name" value="Betaine_HMT"/>
    <property type="match status" value="1"/>
</dbReference>
<dbReference type="Proteomes" id="UP000238348">
    <property type="component" value="Chromosome"/>
</dbReference>
<comment type="cofactor">
    <cofactor evidence="3">
        <name>Zn(2+)</name>
        <dbReference type="ChEBI" id="CHEBI:29105"/>
    </cofactor>
    <text evidence="3">Binds 1 zinc ion per subunit.</text>
</comment>
<feature type="binding site" evidence="3 4">
    <location>
        <position position="282"/>
    </location>
    <ligand>
        <name>Zn(2+)</name>
        <dbReference type="ChEBI" id="CHEBI:29105"/>
    </ligand>
</feature>
<keyword evidence="1 4" id="KW-0489">Methyltransferase</keyword>
<keyword evidence="3 4" id="KW-0479">Metal-binding</keyword>
<feature type="domain" description="Hcy-binding" evidence="5">
    <location>
        <begin position="15"/>
        <end position="296"/>
    </location>
</feature>
<evidence type="ECO:0000313" key="7">
    <source>
        <dbReference type="Proteomes" id="UP000238348"/>
    </source>
</evidence>
<reference evidence="6 7" key="1">
    <citation type="submission" date="2015-09" db="EMBL/GenBank/DDBJ databases">
        <title>Sorangium comparison.</title>
        <authorList>
            <person name="Zaburannyi N."/>
            <person name="Bunk B."/>
            <person name="Overmann J."/>
            <person name="Mueller R."/>
        </authorList>
    </citation>
    <scope>NUCLEOTIDE SEQUENCE [LARGE SCALE GENOMIC DNA]</scope>
    <source>
        <strain evidence="6 7">So ce26</strain>
    </source>
</reference>
<proteinExistence type="predicted"/>
<dbReference type="Pfam" id="PF02574">
    <property type="entry name" value="S-methyl_trans"/>
    <property type="match status" value="1"/>
</dbReference>
<evidence type="ECO:0000313" key="6">
    <source>
        <dbReference type="EMBL" id="AUX39374.1"/>
    </source>
</evidence>
<dbReference type="Gene3D" id="3.20.20.330">
    <property type="entry name" value="Homocysteine-binding-like domain"/>
    <property type="match status" value="1"/>
</dbReference>
<name>A0A2L0EJD3_SORCE</name>
<dbReference type="GO" id="GO:0009086">
    <property type="term" value="P:methionine biosynthetic process"/>
    <property type="evidence" value="ECO:0007669"/>
    <property type="project" value="InterPro"/>
</dbReference>
<evidence type="ECO:0000256" key="1">
    <source>
        <dbReference type="ARBA" id="ARBA00022603"/>
    </source>
</evidence>
<dbReference type="GO" id="GO:0008168">
    <property type="term" value="F:methyltransferase activity"/>
    <property type="evidence" value="ECO:0007669"/>
    <property type="project" value="UniProtKB-UniRule"/>
</dbReference>
<keyword evidence="2 4" id="KW-0808">Transferase</keyword>
<gene>
    <name evidence="6" type="ORF">SOCE26_007630</name>
</gene>
<dbReference type="InterPro" id="IPR017226">
    <property type="entry name" value="BHMT-like"/>
</dbReference>
<protein>
    <submittedName>
        <fullName evidence="6">Homocysteine S-methyltransferase</fullName>
    </submittedName>
</protein>
<evidence type="ECO:0000259" key="5">
    <source>
        <dbReference type="PROSITE" id="PS50970"/>
    </source>
</evidence>
<keyword evidence="3 4" id="KW-0862">Zinc</keyword>
<dbReference type="PANTHER" id="PTHR11103">
    <property type="entry name" value="SLR1189 PROTEIN"/>
    <property type="match status" value="1"/>
</dbReference>